<feature type="binding site" evidence="12">
    <location>
        <begin position="229"/>
        <end position="234"/>
    </location>
    <ligand>
        <name>ATP</name>
        <dbReference type="ChEBI" id="CHEBI:30616"/>
    </ligand>
</feature>
<keyword evidence="8 12" id="KW-0067">ATP-binding</keyword>
<dbReference type="PROSITE" id="PS00584">
    <property type="entry name" value="PFKB_KINASES_2"/>
    <property type="match status" value="1"/>
</dbReference>
<comment type="cofactor">
    <cofactor evidence="12">
        <name>Mg(2+)</name>
        <dbReference type="ChEBI" id="CHEBI:18420"/>
    </cofactor>
    <text evidence="12">Requires a divalent cation, most likely magnesium in vivo, as an electrophilic catalyst to aid phosphoryl group transfer. It is the chelate of the metal and the nucleotide that is the actual substrate.</text>
</comment>
<feature type="binding site" evidence="12">
    <location>
        <begin position="19"/>
        <end position="21"/>
    </location>
    <ligand>
        <name>substrate</name>
    </ligand>
</feature>
<feature type="binding site" evidence="12">
    <location>
        <position position="261"/>
    </location>
    <ligand>
        <name>substrate</name>
    </ligand>
</feature>
<evidence type="ECO:0000256" key="3">
    <source>
        <dbReference type="ARBA" id="ARBA00016943"/>
    </source>
</evidence>
<organism evidence="14 15">
    <name type="scientific">Rhodoferax potami</name>
    <dbReference type="NCBI Taxonomy" id="3068338"/>
    <lineage>
        <taxon>Bacteria</taxon>
        <taxon>Pseudomonadati</taxon>
        <taxon>Pseudomonadota</taxon>
        <taxon>Betaproteobacteria</taxon>
        <taxon>Burkholderiales</taxon>
        <taxon>Comamonadaceae</taxon>
        <taxon>Rhodoferax</taxon>
    </lineage>
</organism>
<feature type="binding site" evidence="12">
    <location>
        <position position="291"/>
    </location>
    <ligand>
        <name>K(+)</name>
        <dbReference type="ChEBI" id="CHEBI:29103"/>
    </ligand>
</feature>
<keyword evidence="5 12" id="KW-0479">Metal-binding</keyword>
<dbReference type="PANTHER" id="PTHR10584">
    <property type="entry name" value="SUGAR KINASE"/>
    <property type="match status" value="1"/>
</dbReference>
<evidence type="ECO:0000256" key="6">
    <source>
        <dbReference type="ARBA" id="ARBA00022741"/>
    </source>
</evidence>
<dbReference type="PANTHER" id="PTHR10584:SF166">
    <property type="entry name" value="RIBOKINASE"/>
    <property type="match status" value="1"/>
</dbReference>
<evidence type="ECO:0000256" key="12">
    <source>
        <dbReference type="HAMAP-Rule" id="MF_01987"/>
    </source>
</evidence>
<keyword evidence="12" id="KW-0963">Cytoplasm</keyword>
<dbReference type="GO" id="GO:0004747">
    <property type="term" value="F:ribokinase activity"/>
    <property type="evidence" value="ECO:0007669"/>
    <property type="project" value="UniProtKB-EC"/>
</dbReference>
<feature type="domain" description="Carbohydrate kinase PfkB" evidence="13">
    <location>
        <begin position="12"/>
        <end position="303"/>
    </location>
</feature>
<keyword evidence="9 12" id="KW-0460">Magnesium</keyword>
<comment type="pathway">
    <text evidence="12">Carbohydrate metabolism; D-ribose degradation; D-ribose 5-phosphate from beta-D-ribopyranose: step 2/2.</text>
</comment>
<keyword evidence="4 12" id="KW-0808">Transferase</keyword>
<keyword evidence="15" id="KW-1185">Reference proteome</keyword>
<dbReference type="Proteomes" id="UP001321700">
    <property type="component" value="Unassembled WGS sequence"/>
</dbReference>
<evidence type="ECO:0000259" key="13">
    <source>
        <dbReference type="Pfam" id="PF00294"/>
    </source>
</evidence>
<dbReference type="SUPFAM" id="SSF53613">
    <property type="entry name" value="Ribokinase-like"/>
    <property type="match status" value="1"/>
</dbReference>
<comment type="activity regulation">
    <text evidence="12">Activated by a monovalent cation that binds near, but not in, the active site. The most likely occupant of the site in vivo is potassium. Ion binding induces a conformational change that may alter substrate affinity.</text>
</comment>
<dbReference type="Pfam" id="PF00294">
    <property type="entry name" value="PfkB"/>
    <property type="match status" value="1"/>
</dbReference>
<sequence length="319" mass="32809">MQVDMQSEPPIVVCLGSLNMDMCVDVSDAPVAGETVMAHALRYSPGGKGANQAVACARQGARVRMVGSVGADAHGIALLDSLQADGIDTLAVETNPHQPTGVALVLVEASGQNRIVVAGGANQAFRWNATGLAPVLRGAYALVLQLESPVQEVLKAAQWARASGCLVVLNPSPVPEAVPGALWALVDLLVLNESEALALCGLDVGASHDAAVQAIRHFQQWGIRRVVLTLGGAGAIAADGDAVTYHPAARVDVVDTTAAGDTFLGALVAAWARGLQFADCVHQGMTAASLCVQTAGAQTSIPSRTQTEVALTAPHWQNL</sequence>
<feature type="binding site" evidence="12">
    <location>
        <position position="300"/>
    </location>
    <ligand>
        <name>K(+)</name>
        <dbReference type="ChEBI" id="CHEBI:29103"/>
    </ligand>
</feature>
<evidence type="ECO:0000256" key="4">
    <source>
        <dbReference type="ARBA" id="ARBA00022679"/>
    </source>
</evidence>
<comment type="subcellular location">
    <subcellularLocation>
        <location evidence="12">Cytoplasm</location>
    </subcellularLocation>
</comment>
<feature type="binding site" evidence="12">
    <location>
        <position position="294"/>
    </location>
    <ligand>
        <name>K(+)</name>
        <dbReference type="ChEBI" id="CHEBI:29103"/>
    </ligand>
</feature>
<comment type="caution">
    <text evidence="12">Lacks conserved residue(s) required for the propagation of feature annotation.</text>
</comment>
<accession>A0ABU3KPS2</accession>
<feature type="binding site" evidence="12">
    <location>
        <position position="296"/>
    </location>
    <ligand>
        <name>K(+)</name>
        <dbReference type="ChEBI" id="CHEBI:29103"/>
    </ligand>
</feature>
<feature type="binding site" evidence="12">
    <location>
        <begin position="47"/>
        <end position="51"/>
    </location>
    <ligand>
        <name>substrate</name>
    </ligand>
</feature>
<name>A0ABU3KPS2_9BURK</name>
<evidence type="ECO:0000256" key="8">
    <source>
        <dbReference type="ARBA" id="ARBA00022840"/>
    </source>
</evidence>
<dbReference type="InterPro" id="IPR002173">
    <property type="entry name" value="Carboh/pur_kinase_PfkB_CS"/>
</dbReference>
<feature type="active site" description="Proton acceptor" evidence="12">
    <location>
        <position position="261"/>
    </location>
</feature>
<evidence type="ECO:0000313" key="14">
    <source>
        <dbReference type="EMBL" id="MDT7519751.1"/>
    </source>
</evidence>
<dbReference type="InterPro" id="IPR029056">
    <property type="entry name" value="Ribokinase-like"/>
</dbReference>
<dbReference type="EMBL" id="JAVBIK010000001">
    <property type="protein sequence ID" value="MDT7519751.1"/>
    <property type="molecule type" value="Genomic_DNA"/>
</dbReference>
<comment type="similarity">
    <text evidence="1">Belongs to the carbohydrate kinase pfkB family.</text>
</comment>
<keyword evidence="6 12" id="KW-0547">Nucleotide-binding</keyword>
<dbReference type="RefSeq" id="WP_313875411.1">
    <property type="nucleotide sequence ID" value="NZ_JAVBIK010000001.1"/>
</dbReference>
<feature type="binding site" evidence="12">
    <location>
        <position position="255"/>
    </location>
    <ligand>
        <name>K(+)</name>
        <dbReference type="ChEBI" id="CHEBI:29103"/>
    </ligand>
</feature>
<evidence type="ECO:0000256" key="5">
    <source>
        <dbReference type="ARBA" id="ARBA00022723"/>
    </source>
</evidence>
<comment type="caution">
    <text evidence="14">The sequence shown here is derived from an EMBL/GenBank/DDBJ whole genome shotgun (WGS) entry which is preliminary data.</text>
</comment>
<feature type="binding site" evidence="12">
    <location>
        <position position="257"/>
    </location>
    <ligand>
        <name>K(+)</name>
        <dbReference type="ChEBI" id="CHEBI:29103"/>
    </ligand>
</feature>
<dbReference type="InterPro" id="IPR011877">
    <property type="entry name" value="Ribokinase"/>
</dbReference>
<dbReference type="Gene3D" id="3.40.1190.20">
    <property type="match status" value="1"/>
</dbReference>
<comment type="function">
    <text evidence="12">Catalyzes the phosphorylation of ribose at O-5 in a reaction requiring ATP and magnesium. The resulting D-ribose-5-phosphate can then be used either for sythesis of nucleotides, histidine, and tryptophan, or as a component of the pentose phosphate pathway.</text>
</comment>
<evidence type="ECO:0000256" key="9">
    <source>
        <dbReference type="ARBA" id="ARBA00022842"/>
    </source>
</evidence>
<keyword evidence="11 12" id="KW-0119">Carbohydrate metabolism</keyword>
<dbReference type="EC" id="2.7.1.15" evidence="2 12"/>
<evidence type="ECO:0000256" key="1">
    <source>
        <dbReference type="ARBA" id="ARBA00005380"/>
    </source>
</evidence>
<dbReference type="PRINTS" id="PR00990">
    <property type="entry name" value="RIBOKINASE"/>
</dbReference>
<evidence type="ECO:0000256" key="10">
    <source>
        <dbReference type="ARBA" id="ARBA00022958"/>
    </source>
</evidence>
<dbReference type="InterPro" id="IPR011611">
    <property type="entry name" value="PfkB_dom"/>
</dbReference>
<dbReference type="PROSITE" id="PS00583">
    <property type="entry name" value="PFKB_KINASES_1"/>
    <property type="match status" value="1"/>
</dbReference>
<evidence type="ECO:0000256" key="7">
    <source>
        <dbReference type="ARBA" id="ARBA00022777"/>
    </source>
</evidence>
<feature type="binding site" evidence="12">
    <location>
        <position position="147"/>
    </location>
    <ligand>
        <name>substrate</name>
    </ligand>
</feature>
<keyword evidence="10 12" id="KW-0630">Potassium</keyword>
<feature type="binding site" evidence="12">
    <location>
        <position position="192"/>
    </location>
    <ligand>
        <name>ATP</name>
        <dbReference type="ChEBI" id="CHEBI:30616"/>
    </ligand>
</feature>
<gene>
    <name evidence="12" type="primary">rbsK</name>
    <name evidence="14" type="ORF">RAE19_13690</name>
</gene>
<dbReference type="InterPro" id="IPR002139">
    <property type="entry name" value="Ribo/fructo_kinase"/>
</dbReference>
<reference evidence="14 15" key="1">
    <citation type="submission" date="2023-08" db="EMBL/GenBank/DDBJ databases">
        <title>Rhodoferax potami sp. nov. and Rhodoferax mekongensis sp. nov., isolated from the Mekong River in Thailand.</title>
        <authorList>
            <person name="Kitikhun S."/>
            <person name="Charoenyingcharoen P."/>
            <person name="Siriarchawattana P."/>
            <person name="Likhitrattanapisal S."/>
            <person name="Nilsakha T."/>
            <person name="Chanpet A."/>
            <person name="Rattanawaree P."/>
            <person name="Ingsriswang S."/>
        </authorList>
    </citation>
    <scope>NUCLEOTIDE SEQUENCE [LARGE SCALE GENOMIC DNA]</scope>
    <source>
        <strain evidence="14 15">TBRC 17660</strain>
    </source>
</reference>
<evidence type="ECO:0000313" key="15">
    <source>
        <dbReference type="Proteomes" id="UP001321700"/>
    </source>
</evidence>
<dbReference type="HAMAP" id="MF_01987">
    <property type="entry name" value="Ribokinase"/>
    <property type="match status" value="1"/>
</dbReference>
<proteinExistence type="inferred from homology"/>
<evidence type="ECO:0000256" key="2">
    <source>
        <dbReference type="ARBA" id="ARBA00012035"/>
    </source>
</evidence>
<comment type="similarity">
    <text evidence="12">Belongs to the carbohydrate kinase PfkB family. Ribokinase subfamily.</text>
</comment>
<comment type="subunit">
    <text evidence="12">Homodimer.</text>
</comment>
<comment type="catalytic activity">
    <reaction evidence="12">
        <text>D-ribose + ATP = D-ribose 5-phosphate + ADP + H(+)</text>
        <dbReference type="Rhea" id="RHEA:13697"/>
        <dbReference type="ChEBI" id="CHEBI:15378"/>
        <dbReference type="ChEBI" id="CHEBI:30616"/>
        <dbReference type="ChEBI" id="CHEBI:47013"/>
        <dbReference type="ChEBI" id="CHEBI:78346"/>
        <dbReference type="ChEBI" id="CHEBI:456216"/>
        <dbReference type="EC" id="2.7.1.15"/>
    </reaction>
</comment>
<dbReference type="CDD" id="cd01174">
    <property type="entry name" value="ribokinase"/>
    <property type="match status" value="1"/>
</dbReference>
<evidence type="ECO:0000256" key="11">
    <source>
        <dbReference type="ARBA" id="ARBA00023277"/>
    </source>
</evidence>
<keyword evidence="7 12" id="KW-0418">Kinase</keyword>
<feature type="binding site" evidence="12">
    <location>
        <begin position="260"/>
        <end position="261"/>
    </location>
    <ligand>
        <name>ATP</name>
        <dbReference type="ChEBI" id="CHEBI:30616"/>
    </ligand>
</feature>
<protein>
    <recommendedName>
        <fullName evidence="3 12">Ribokinase</fullName>
        <shortName evidence="12">RK</shortName>
        <ecNumber evidence="2 12">2.7.1.15</ecNumber>
    </recommendedName>
</protein>